<feature type="transmembrane region" description="Helical" evidence="2">
    <location>
        <begin position="892"/>
        <end position="914"/>
    </location>
</feature>
<evidence type="ECO:0000256" key="1">
    <source>
        <dbReference type="SAM" id="MobiDB-lite"/>
    </source>
</evidence>
<feature type="region of interest" description="Disordered" evidence="1">
    <location>
        <begin position="221"/>
        <end position="255"/>
    </location>
</feature>
<proteinExistence type="predicted"/>
<dbReference type="EMBL" id="PDNA01000002">
    <property type="protein sequence ID" value="PGH27971.1"/>
    <property type="molecule type" value="Genomic_DNA"/>
</dbReference>
<feature type="region of interest" description="Disordered" evidence="1">
    <location>
        <begin position="268"/>
        <end position="288"/>
    </location>
</feature>
<feature type="compositionally biased region" description="Polar residues" evidence="1">
    <location>
        <begin position="427"/>
        <end position="439"/>
    </location>
</feature>
<feature type="compositionally biased region" description="Basic and acidic residues" evidence="1">
    <location>
        <begin position="98"/>
        <end position="107"/>
    </location>
</feature>
<feature type="compositionally biased region" description="Basic and acidic residues" evidence="1">
    <location>
        <begin position="242"/>
        <end position="251"/>
    </location>
</feature>
<keyword evidence="2" id="KW-1133">Transmembrane helix</keyword>
<comment type="caution">
    <text evidence="3">The sequence shown here is derived from an EMBL/GenBank/DDBJ whole genome shotgun (WGS) entry which is preliminary data.</text>
</comment>
<evidence type="ECO:0000313" key="3">
    <source>
        <dbReference type="EMBL" id="PGH27971.1"/>
    </source>
</evidence>
<feature type="compositionally biased region" description="Low complexity" evidence="1">
    <location>
        <begin position="1"/>
        <end position="20"/>
    </location>
</feature>
<accession>A0A2B7Z3N5</accession>
<sequence>MAPFFSTPVSSSSPASSTRPTHLHVPAKSQRRKSHRSSSWSAWGTGPLQRVKEHHEYRSSSLGREVSRTHGGAEEVGSGGGGSGSFARLASPIRWGRRRGDSKKPVAFDDQIAASASGDVPSADGTVRRGRSPRRDPIFGHDDGSDGHDGNVHNKPSKESSRPRNKADSTHWLALRRRLEEEAEVTQRRDSRHKRGRRAKRDKMPRPRTVSCEDYLTARGANPRTGVVSPSILSGINTSDHQGSREEELTKRVPSQKWRLKGDQWISLDTEQKTPLPTPPVDESRKQSPLNPQIVVKGGSHPNPPSPLSALNIPLHELQDRFVVNMPSAKEPCPITMTTQQIIDYQQAIARLYREGGDMVDPNTAPTPRSVTPEGKSTPPRKLEKTRPMFKAWRKRQFPESDGKPPKKRPFRERGHGDANNEGGSPPGNTKSRHGQSPSGHFVEREPGNANPPVGRTAYPASNNETQMPFLGQREGDGGLGPPNGAPESPIVSSPSPSRPWTKLPMHLNSPLKPVIEEGDEVPQMDRCLPLQTDRNSGDAMIPLTIDQLVGRPSALQLPDQTDMDHPYPETPEENPLTTTTTTTTTSTPTTTTSSIPHTPPILNGSQQTPLFCPGGEQRSFPAAQARINDTAASPGGQNIQNDLSTGMATQGPTATSYTPKTGSRGCIRIAGTRRGEDQVRWVDSSSFAGCECVGCMEGNVRSWGSESNTLGNDSDGGLRNTVHEDIDHQDDGLRCLDFQEGGEELKGATMPGQSTVPGPLPESQLPKMNGPSNNMEAVWDLTSFPSHISSNPRPRHPFIYLQLILHALFSLFIHGLDVTLRLCKFWFPKHPRQRRKGNTIHFDTHILLLSGGNQESTVKLATLVFQVLVAWTCYVAVTHVLALLAKGVTWFIVWGTWSVWIAGVVGLMMSSALQVGGLG</sequence>
<feature type="region of interest" description="Disordered" evidence="1">
    <location>
        <begin position="557"/>
        <end position="602"/>
    </location>
</feature>
<feature type="region of interest" description="Disordered" evidence="1">
    <location>
        <begin position="1"/>
        <end position="209"/>
    </location>
</feature>
<feature type="compositionally biased region" description="Basic residues" evidence="1">
    <location>
        <begin position="190"/>
        <end position="203"/>
    </location>
</feature>
<feature type="compositionally biased region" description="Basic and acidic residues" evidence="1">
    <location>
        <begin position="177"/>
        <end position="189"/>
    </location>
</feature>
<protein>
    <submittedName>
        <fullName evidence="3">Uncharacterized protein</fullName>
    </submittedName>
</protein>
<gene>
    <name evidence="3" type="ORF">AJ80_00225</name>
</gene>
<dbReference type="STRING" id="1447883.A0A2B7Z3N5"/>
<keyword evidence="4" id="KW-1185">Reference proteome</keyword>
<dbReference type="Proteomes" id="UP000224634">
    <property type="component" value="Unassembled WGS sequence"/>
</dbReference>
<evidence type="ECO:0000313" key="4">
    <source>
        <dbReference type="Proteomes" id="UP000224634"/>
    </source>
</evidence>
<name>A0A2B7Z3N5_POLH7</name>
<feature type="region of interest" description="Disordered" evidence="1">
    <location>
        <begin position="357"/>
        <end position="503"/>
    </location>
</feature>
<keyword evidence="2" id="KW-0472">Membrane</keyword>
<keyword evidence="2" id="KW-0812">Transmembrane</keyword>
<organism evidence="3 4">
    <name type="scientific">Polytolypa hystricis (strain UAMH7299)</name>
    <dbReference type="NCBI Taxonomy" id="1447883"/>
    <lineage>
        <taxon>Eukaryota</taxon>
        <taxon>Fungi</taxon>
        <taxon>Dikarya</taxon>
        <taxon>Ascomycota</taxon>
        <taxon>Pezizomycotina</taxon>
        <taxon>Eurotiomycetes</taxon>
        <taxon>Eurotiomycetidae</taxon>
        <taxon>Onygenales</taxon>
        <taxon>Onygenales incertae sedis</taxon>
        <taxon>Polytolypa</taxon>
    </lineage>
</organism>
<reference evidence="3" key="1">
    <citation type="submission" date="2017-10" db="EMBL/GenBank/DDBJ databases">
        <title>Comparative genomics in systemic dimorphic fungi from Ajellomycetaceae.</title>
        <authorList>
            <person name="Munoz J.F."/>
            <person name="Mcewen J.G."/>
            <person name="Clay O.K."/>
            <person name="Cuomo C.A."/>
        </authorList>
    </citation>
    <scope>NUCLEOTIDE SEQUENCE [LARGE SCALE GENOMIC DNA]</scope>
    <source>
        <strain evidence="3">UAMH7299</strain>
    </source>
</reference>
<feature type="transmembrane region" description="Helical" evidence="2">
    <location>
        <begin position="864"/>
        <end position="886"/>
    </location>
</feature>
<feature type="compositionally biased region" description="Polar residues" evidence="1">
    <location>
        <begin position="231"/>
        <end position="241"/>
    </location>
</feature>
<dbReference type="AlphaFoldDB" id="A0A2B7Z3N5"/>
<feature type="compositionally biased region" description="Low complexity" evidence="1">
    <location>
        <begin position="487"/>
        <end position="500"/>
    </location>
</feature>
<feature type="compositionally biased region" description="Basic and acidic residues" evidence="1">
    <location>
        <begin position="133"/>
        <end position="169"/>
    </location>
</feature>
<dbReference type="OrthoDB" id="5415055at2759"/>
<feature type="compositionally biased region" description="Low complexity" evidence="1">
    <location>
        <begin position="574"/>
        <end position="597"/>
    </location>
</feature>
<evidence type="ECO:0000256" key="2">
    <source>
        <dbReference type="SAM" id="Phobius"/>
    </source>
</evidence>